<proteinExistence type="predicted"/>
<reference evidence="1 2" key="1">
    <citation type="submission" date="2019-10" db="EMBL/GenBank/DDBJ databases">
        <authorList>
            <person name="Karimi E."/>
        </authorList>
    </citation>
    <scope>NUCLEOTIDE SEQUENCE [LARGE SCALE GENOMIC DNA]</scope>
    <source>
        <strain evidence="1">Bacillus sp. 71</strain>
    </source>
</reference>
<evidence type="ECO:0000313" key="1">
    <source>
        <dbReference type="EMBL" id="VXC18699.1"/>
    </source>
</evidence>
<gene>
    <name evidence="1" type="ORF">BACI71_30180</name>
</gene>
<dbReference type="Proteomes" id="UP000437562">
    <property type="component" value="Unassembled WGS sequence"/>
</dbReference>
<name>A0A653WIV8_BACMY</name>
<protein>
    <submittedName>
        <fullName evidence="1">Uncharacterized protein</fullName>
    </submittedName>
</protein>
<sequence>MLYNTGFFFMCNAGGRIQFCKKVIKFSKKTSFSEDLLYNIKHKIKSVIRQFKKGMLICRRKLHGLHWPEKCYQRTTKY</sequence>
<evidence type="ECO:0000313" key="2">
    <source>
        <dbReference type="Proteomes" id="UP000437562"/>
    </source>
</evidence>
<organism evidence="1 2">
    <name type="scientific">Bacillus mycoides</name>
    <dbReference type="NCBI Taxonomy" id="1405"/>
    <lineage>
        <taxon>Bacteria</taxon>
        <taxon>Bacillati</taxon>
        <taxon>Bacillota</taxon>
        <taxon>Bacilli</taxon>
        <taxon>Bacillales</taxon>
        <taxon>Bacillaceae</taxon>
        <taxon>Bacillus</taxon>
        <taxon>Bacillus cereus group</taxon>
    </lineage>
</organism>
<dbReference type="AlphaFoldDB" id="A0A653WIV8"/>
<accession>A0A653WIV8</accession>
<dbReference type="EMBL" id="CABWMC010000023">
    <property type="protein sequence ID" value="VXC18699.1"/>
    <property type="molecule type" value="Genomic_DNA"/>
</dbReference>